<dbReference type="InterPro" id="IPR001296">
    <property type="entry name" value="Glyco_trans_1"/>
</dbReference>
<name>A0A2M7T9X1_UNCKA</name>
<evidence type="ECO:0000313" key="3">
    <source>
        <dbReference type="EMBL" id="PIZ41689.1"/>
    </source>
</evidence>
<protein>
    <recommendedName>
        <fullName evidence="5">Glycosyltransferase family 1 protein</fullName>
    </recommendedName>
</protein>
<dbReference type="Pfam" id="PF13439">
    <property type="entry name" value="Glyco_transf_4"/>
    <property type="match status" value="1"/>
</dbReference>
<dbReference type="Proteomes" id="UP000230970">
    <property type="component" value="Unassembled WGS sequence"/>
</dbReference>
<dbReference type="SUPFAM" id="SSF53756">
    <property type="entry name" value="UDP-Glycosyltransferase/glycogen phosphorylase"/>
    <property type="match status" value="1"/>
</dbReference>
<dbReference type="PANTHER" id="PTHR45947:SF13">
    <property type="entry name" value="TRANSFERASE"/>
    <property type="match status" value="1"/>
</dbReference>
<feature type="domain" description="Glycosyl transferase family 1" evidence="1">
    <location>
        <begin position="222"/>
        <end position="380"/>
    </location>
</feature>
<evidence type="ECO:0008006" key="5">
    <source>
        <dbReference type="Google" id="ProtNLM"/>
    </source>
</evidence>
<dbReference type="EMBL" id="PFNJ01000099">
    <property type="protein sequence ID" value="PIZ41689.1"/>
    <property type="molecule type" value="Genomic_DNA"/>
</dbReference>
<dbReference type="InterPro" id="IPR050194">
    <property type="entry name" value="Glycosyltransferase_grp1"/>
</dbReference>
<dbReference type="InterPro" id="IPR028098">
    <property type="entry name" value="Glyco_trans_4-like_N"/>
</dbReference>
<dbReference type="AlphaFoldDB" id="A0A2M7T9X1"/>
<dbReference type="Gene3D" id="3.40.50.2000">
    <property type="entry name" value="Glycogen Phosphorylase B"/>
    <property type="match status" value="2"/>
</dbReference>
<organism evidence="3 4">
    <name type="scientific">candidate division WWE3 bacterium CG_4_10_14_0_2_um_filter_42_8</name>
    <dbReference type="NCBI Taxonomy" id="1975074"/>
    <lineage>
        <taxon>Bacteria</taxon>
        <taxon>Katanobacteria</taxon>
    </lineage>
</organism>
<reference evidence="4" key="1">
    <citation type="submission" date="2017-09" db="EMBL/GenBank/DDBJ databases">
        <title>Depth-based differentiation of microbial function through sediment-hosted aquifers and enrichment of novel symbionts in the deep terrestrial subsurface.</title>
        <authorList>
            <person name="Probst A.J."/>
            <person name="Ladd B."/>
            <person name="Jarett J.K."/>
            <person name="Geller-Mcgrath D.E."/>
            <person name="Sieber C.M.K."/>
            <person name="Emerson J.B."/>
            <person name="Anantharaman K."/>
            <person name="Thomas B.C."/>
            <person name="Malmstrom R."/>
            <person name="Stieglmeier M."/>
            <person name="Klingl A."/>
            <person name="Woyke T."/>
            <person name="Ryan C.M."/>
            <person name="Banfield J.F."/>
        </authorList>
    </citation>
    <scope>NUCLEOTIDE SEQUENCE [LARGE SCALE GENOMIC DNA]</scope>
</reference>
<accession>A0A2M7T9X1</accession>
<sequence>MKILQVNKFFYRKGGSETYYFDLISLLNSKGHTIIPFSMQDSKNESSAFQEYFVKNLNLTNPSLLNLISKIPQAVYSQEAAEKLEKLITAEKPDIAHLHNIDRHITPSIIPVLKKHKIPVVMTLHDYKLICPNSTLFTHRKICEKCRGGKFYFAPLQRCIHGSLAVSTIGCLEAYVHRFLKLYNGVDLFLAPSQFLKNKFIEFGFPPEKLIHLPLFLSFDQSFKLKGQKSNDYFLYFGRLSEEKGLRFLISVFRKIPEIKLKIAGSGPLEQELKNLAGSNQNIEFLGYQEKNKLYNLIQGARAIVSPSLWYENASYSVMETMVLGKTVIASKMGGIPELIADNKTGFLFEPGNEKELEEKIRYCLDNPEKIVEIGETARKEAIRRFDPETHYRKLMSVYKQLLQNRAPRI</sequence>
<dbReference type="GO" id="GO:0016757">
    <property type="term" value="F:glycosyltransferase activity"/>
    <property type="evidence" value="ECO:0007669"/>
    <property type="project" value="InterPro"/>
</dbReference>
<evidence type="ECO:0000259" key="1">
    <source>
        <dbReference type="Pfam" id="PF00534"/>
    </source>
</evidence>
<evidence type="ECO:0000259" key="2">
    <source>
        <dbReference type="Pfam" id="PF13439"/>
    </source>
</evidence>
<evidence type="ECO:0000313" key="4">
    <source>
        <dbReference type="Proteomes" id="UP000230970"/>
    </source>
</evidence>
<dbReference type="Pfam" id="PF00534">
    <property type="entry name" value="Glycos_transf_1"/>
    <property type="match status" value="1"/>
</dbReference>
<proteinExistence type="predicted"/>
<comment type="caution">
    <text evidence="3">The sequence shown here is derived from an EMBL/GenBank/DDBJ whole genome shotgun (WGS) entry which is preliminary data.</text>
</comment>
<dbReference type="PANTHER" id="PTHR45947">
    <property type="entry name" value="SULFOQUINOVOSYL TRANSFERASE SQD2"/>
    <property type="match status" value="1"/>
</dbReference>
<feature type="domain" description="Glycosyltransferase subfamily 4-like N-terminal" evidence="2">
    <location>
        <begin position="14"/>
        <end position="213"/>
    </location>
</feature>
<gene>
    <name evidence="3" type="ORF">COY34_04045</name>
</gene>